<proteinExistence type="predicted"/>
<accession>A0ABP4C7J2</accession>
<keyword evidence="3" id="KW-1185">Reference proteome</keyword>
<dbReference type="EMBL" id="BAAAHH010000027">
    <property type="protein sequence ID" value="GAA0962208.1"/>
    <property type="molecule type" value="Genomic_DNA"/>
</dbReference>
<evidence type="ECO:0000313" key="2">
    <source>
        <dbReference type="EMBL" id="GAA0962208.1"/>
    </source>
</evidence>
<sequence>MHPFRNAVEKQDLDAVRELLAEDATFLSPVAFKPYQGKEMVFAILRGAMRVFQDFRYVKEIEHGAEHALVFKARIDNTEIHGCDFLTMNEDGLIQEFCVMLRPMSAVHAMSEAMRVQFELIEQEMRGC</sequence>
<protein>
    <submittedName>
        <fullName evidence="2">Nuclear transport factor 2 family protein</fullName>
    </submittedName>
</protein>
<gene>
    <name evidence="2" type="ORF">GCM10009550_55940</name>
</gene>
<organism evidence="2 3">
    <name type="scientific">Actinocorallia libanotica</name>
    <dbReference type="NCBI Taxonomy" id="46162"/>
    <lineage>
        <taxon>Bacteria</taxon>
        <taxon>Bacillati</taxon>
        <taxon>Actinomycetota</taxon>
        <taxon>Actinomycetes</taxon>
        <taxon>Streptosporangiales</taxon>
        <taxon>Thermomonosporaceae</taxon>
        <taxon>Actinocorallia</taxon>
    </lineage>
</organism>
<comment type="caution">
    <text evidence="2">The sequence shown here is derived from an EMBL/GenBank/DDBJ whole genome shotgun (WGS) entry which is preliminary data.</text>
</comment>
<dbReference type="Proteomes" id="UP001500665">
    <property type="component" value="Unassembled WGS sequence"/>
</dbReference>
<dbReference type="InterPro" id="IPR037401">
    <property type="entry name" value="SnoaL-like"/>
</dbReference>
<evidence type="ECO:0000259" key="1">
    <source>
        <dbReference type="Pfam" id="PF12680"/>
    </source>
</evidence>
<name>A0ABP4C7J2_9ACTN</name>
<dbReference type="Pfam" id="PF12680">
    <property type="entry name" value="SnoaL_2"/>
    <property type="match status" value="1"/>
</dbReference>
<evidence type="ECO:0000313" key="3">
    <source>
        <dbReference type="Proteomes" id="UP001500665"/>
    </source>
</evidence>
<dbReference type="SUPFAM" id="SSF54427">
    <property type="entry name" value="NTF2-like"/>
    <property type="match status" value="1"/>
</dbReference>
<reference evidence="3" key="1">
    <citation type="journal article" date="2019" name="Int. J. Syst. Evol. Microbiol.">
        <title>The Global Catalogue of Microorganisms (GCM) 10K type strain sequencing project: providing services to taxonomists for standard genome sequencing and annotation.</title>
        <authorList>
            <consortium name="The Broad Institute Genomics Platform"/>
            <consortium name="The Broad Institute Genome Sequencing Center for Infectious Disease"/>
            <person name="Wu L."/>
            <person name="Ma J."/>
        </authorList>
    </citation>
    <scope>NUCLEOTIDE SEQUENCE [LARGE SCALE GENOMIC DNA]</scope>
    <source>
        <strain evidence="3">JCM 10696</strain>
    </source>
</reference>
<dbReference type="Gene3D" id="3.10.450.50">
    <property type="match status" value="1"/>
</dbReference>
<feature type="domain" description="SnoaL-like" evidence="1">
    <location>
        <begin position="4"/>
        <end position="96"/>
    </location>
</feature>
<dbReference type="InterPro" id="IPR032710">
    <property type="entry name" value="NTF2-like_dom_sf"/>
</dbReference>